<comment type="subcellular location">
    <subcellularLocation>
        <location evidence="1">Cell envelope</location>
    </subcellularLocation>
</comment>
<dbReference type="InterPro" id="IPR028082">
    <property type="entry name" value="Peripla_BP_I"/>
</dbReference>
<proteinExistence type="inferred from homology"/>
<evidence type="ECO:0000313" key="6">
    <source>
        <dbReference type="EMBL" id="NSG86143.1"/>
    </source>
</evidence>
<dbReference type="PROSITE" id="PS51257">
    <property type="entry name" value="PROKAR_LIPOPROTEIN"/>
    <property type="match status" value="1"/>
</dbReference>
<protein>
    <submittedName>
        <fullName evidence="6">Substrate-binding domain-containing protein</fullName>
    </submittedName>
</protein>
<comment type="caution">
    <text evidence="6">The sequence shown here is derived from an EMBL/GenBank/DDBJ whole genome shotgun (WGS) entry which is preliminary data.</text>
</comment>
<organism evidence="6 7">
    <name type="scientific">Blautia faecis</name>
    <dbReference type="NCBI Taxonomy" id="871665"/>
    <lineage>
        <taxon>Bacteria</taxon>
        <taxon>Bacillati</taxon>
        <taxon>Bacillota</taxon>
        <taxon>Clostridia</taxon>
        <taxon>Lachnospirales</taxon>
        <taxon>Lachnospiraceae</taxon>
        <taxon>Blautia</taxon>
    </lineage>
</organism>
<evidence type="ECO:0000256" key="2">
    <source>
        <dbReference type="ARBA" id="ARBA00007639"/>
    </source>
</evidence>
<dbReference type="CDD" id="cd01536">
    <property type="entry name" value="PBP1_ABC_sugar_binding-like"/>
    <property type="match status" value="1"/>
</dbReference>
<evidence type="ECO:0000313" key="7">
    <source>
        <dbReference type="Proteomes" id="UP001644719"/>
    </source>
</evidence>
<dbReference type="PANTHER" id="PTHR46847">
    <property type="entry name" value="D-ALLOSE-BINDING PERIPLASMIC PROTEIN-RELATED"/>
    <property type="match status" value="1"/>
</dbReference>
<dbReference type="Pfam" id="PF13407">
    <property type="entry name" value="Peripla_BP_4"/>
    <property type="match status" value="1"/>
</dbReference>
<evidence type="ECO:0000259" key="5">
    <source>
        <dbReference type="Pfam" id="PF13407"/>
    </source>
</evidence>
<dbReference type="SUPFAM" id="SSF53822">
    <property type="entry name" value="Periplasmic binding protein-like I"/>
    <property type="match status" value="1"/>
</dbReference>
<accession>A0ABX2H989</accession>
<feature type="signal peptide" evidence="4">
    <location>
        <begin position="1"/>
        <end position="27"/>
    </location>
</feature>
<reference evidence="6 7" key="1">
    <citation type="journal article" date="2020" name="Cell Host Microbe">
        <title>Functional and Genomic Variation between Human-Derived Isolates of Lachnospiraceae Reveals Inter- and Intra-Species Diversity.</title>
        <authorList>
            <person name="Sorbara M.T."/>
            <person name="Littmann E.R."/>
            <person name="Fontana E."/>
            <person name="Moody T.U."/>
            <person name="Kohout C.E."/>
            <person name="Gjonbalaj M."/>
            <person name="Eaton V."/>
            <person name="Seok R."/>
            <person name="Leiner I.M."/>
            <person name="Pamer E.G."/>
        </authorList>
    </citation>
    <scope>NUCLEOTIDE SEQUENCE [LARGE SCALE GENOMIC DNA]</scope>
    <source>
        <strain evidence="6 7">MSK.17.74</strain>
    </source>
</reference>
<evidence type="ECO:0000256" key="1">
    <source>
        <dbReference type="ARBA" id="ARBA00004196"/>
    </source>
</evidence>
<sequence>MKKTLSRGLAGALCVGLMIGSCVSVGAEGETADNLGKILFLQTHNNNSFMSYMGEVFVKLAEEKGFEVDHLTADSDEGKQLSQIEQGISSGEYVGIICDCTGEGVTQGFKEAKEAGLYVMTLHEGVEDNTYVDCIVACSLAETGYEAISLEVEELGDNFNLAIVNGSEGHGATVAIRKGYDKALEEYPDINVVFDGAGNWNAEDAMALTETWFSSGEKIDGIVCMNDGMATGVRQVMRDNGVLGTIPIYSNDCEENTLQAIEAGEQSGSFDMNAEAQCTAALDAMANLIAGEKIEEKEIYVDPLLVTKDNLEEYRASHSDNY</sequence>
<dbReference type="Proteomes" id="UP001644719">
    <property type="component" value="Unassembled WGS sequence"/>
</dbReference>
<name>A0ABX2H989_9FIRM</name>
<comment type="similarity">
    <text evidence="2">Belongs to the bacterial solute-binding protein 2 family.</text>
</comment>
<dbReference type="RefSeq" id="WP_173736078.1">
    <property type="nucleotide sequence ID" value="NZ_JAAITS010000033.1"/>
</dbReference>
<keyword evidence="3 4" id="KW-0732">Signal</keyword>
<feature type="chain" id="PRO_5045500674" evidence="4">
    <location>
        <begin position="28"/>
        <end position="322"/>
    </location>
</feature>
<dbReference type="Gene3D" id="3.40.50.2300">
    <property type="match status" value="2"/>
</dbReference>
<evidence type="ECO:0000256" key="4">
    <source>
        <dbReference type="SAM" id="SignalP"/>
    </source>
</evidence>
<evidence type="ECO:0000256" key="3">
    <source>
        <dbReference type="ARBA" id="ARBA00022729"/>
    </source>
</evidence>
<dbReference type="EMBL" id="JAAITS010000033">
    <property type="protein sequence ID" value="NSG86143.1"/>
    <property type="molecule type" value="Genomic_DNA"/>
</dbReference>
<feature type="domain" description="Periplasmic binding protein" evidence="5">
    <location>
        <begin position="40"/>
        <end position="293"/>
    </location>
</feature>
<keyword evidence="7" id="KW-1185">Reference proteome</keyword>
<dbReference type="PANTHER" id="PTHR46847:SF1">
    <property type="entry name" value="D-ALLOSE-BINDING PERIPLASMIC PROTEIN-RELATED"/>
    <property type="match status" value="1"/>
</dbReference>
<dbReference type="InterPro" id="IPR025997">
    <property type="entry name" value="SBP_2_dom"/>
</dbReference>
<gene>
    <name evidence="6" type="ORF">G5B17_12155</name>
</gene>